<dbReference type="SMART" id="SM00066">
    <property type="entry name" value="GAL4"/>
    <property type="match status" value="1"/>
</dbReference>
<feature type="region of interest" description="Disordered" evidence="8">
    <location>
        <begin position="1"/>
        <end position="54"/>
    </location>
</feature>
<comment type="subcellular location">
    <subcellularLocation>
        <location evidence="1">Nucleus</location>
    </subcellularLocation>
</comment>
<evidence type="ECO:0000256" key="8">
    <source>
        <dbReference type="SAM" id="MobiDB-lite"/>
    </source>
</evidence>
<dbReference type="PROSITE" id="PS00463">
    <property type="entry name" value="ZN2_CY6_FUNGAL_1"/>
    <property type="match status" value="1"/>
</dbReference>
<dbReference type="CDD" id="cd12148">
    <property type="entry name" value="fungal_TF_MHR"/>
    <property type="match status" value="1"/>
</dbReference>
<keyword evidence="7" id="KW-0539">Nucleus</keyword>
<dbReference type="CDD" id="cd00067">
    <property type="entry name" value="GAL4"/>
    <property type="match status" value="1"/>
</dbReference>
<feature type="region of interest" description="Disordered" evidence="8">
    <location>
        <begin position="141"/>
        <end position="162"/>
    </location>
</feature>
<dbReference type="PANTHER" id="PTHR47540:SF1">
    <property type="entry name" value="ACTIVATOR OF STRESS GENES 1-RELATED"/>
    <property type="match status" value="1"/>
</dbReference>
<feature type="compositionally biased region" description="Basic and acidic residues" evidence="8">
    <location>
        <begin position="26"/>
        <end position="37"/>
    </location>
</feature>
<gene>
    <name evidence="10" type="ORF">ESCO_004625</name>
</gene>
<name>A0A0M8MRJ8_ESCWE</name>
<dbReference type="InterPro" id="IPR051711">
    <property type="entry name" value="Stress_Response_Reg"/>
</dbReference>
<dbReference type="AlphaFoldDB" id="A0A0M8MRJ8"/>
<evidence type="ECO:0000256" key="6">
    <source>
        <dbReference type="ARBA" id="ARBA00023163"/>
    </source>
</evidence>
<organism evidence="10 11">
    <name type="scientific">Escovopsis weberi</name>
    <dbReference type="NCBI Taxonomy" id="150374"/>
    <lineage>
        <taxon>Eukaryota</taxon>
        <taxon>Fungi</taxon>
        <taxon>Dikarya</taxon>
        <taxon>Ascomycota</taxon>
        <taxon>Pezizomycotina</taxon>
        <taxon>Sordariomycetes</taxon>
        <taxon>Hypocreomycetidae</taxon>
        <taxon>Hypocreales</taxon>
        <taxon>Hypocreaceae</taxon>
        <taxon>Escovopsis</taxon>
    </lineage>
</organism>
<dbReference type="GO" id="GO:0005634">
    <property type="term" value="C:nucleus"/>
    <property type="evidence" value="ECO:0007669"/>
    <property type="project" value="UniProtKB-SubCell"/>
</dbReference>
<keyword evidence="5" id="KW-0238">DNA-binding</keyword>
<keyword evidence="2" id="KW-0479">Metal-binding</keyword>
<evidence type="ECO:0000256" key="7">
    <source>
        <dbReference type="ARBA" id="ARBA00023242"/>
    </source>
</evidence>
<dbReference type="Pfam" id="PF04082">
    <property type="entry name" value="Fungal_trans"/>
    <property type="match status" value="1"/>
</dbReference>
<feature type="compositionally biased region" description="Low complexity" evidence="8">
    <location>
        <begin position="799"/>
        <end position="843"/>
    </location>
</feature>
<dbReference type="SUPFAM" id="SSF57701">
    <property type="entry name" value="Zn2/Cys6 DNA-binding domain"/>
    <property type="match status" value="1"/>
</dbReference>
<feature type="compositionally biased region" description="Polar residues" evidence="8">
    <location>
        <begin position="687"/>
        <end position="708"/>
    </location>
</feature>
<comment type="caution">
    <text evidence="10">The sequence shown here is derived from an EMBL/GenBank/DDBJ whole genome shotgun (WGS) entry which is preliminary data.</text>
</comment>
<evidence type="ECO:0000256" key="4">
    <source>
        <dbReference type="ARBA" id="ARBA00023015"/>
    </source>
</evidence>
<evidence type="ECO:0000256" key="5">
    <source>
        <dbReference type="ARBA" id="ARBA00023125"/>
    </source>
</evidence>
<dbReference type="GO" id="GO:0008270">
    <property type="term" value="F:zinc ion binding"/>
    <property type="evidence" value="ECO:0007669"/>
    <property type="project" value="InterPro"/>
</dbReference>
<accession>A0A0M8MRJ8</accession>
<dbReference type="OrthoDB" id="422427at2759"/>
<evidence type="ECO:0000256" key="1">
    <source>
        <dbReference type="ARBA" id="ARBA00004123"/>
    </source>
</evidence>
<dbReference type="GO" id="GO:0043565">
    <property type="term" value="F:sequence-specific DNA binding"/>
    <property type="evidence" value="ECO:0007669"/>
    <property type="project" value="TreeGrafter"/>
</dbReference>
<dbReference type="EMBL" id="LGSR01000029">
    <property type="protein sequence ID" value="KOS16948.1"/>
    <property type="molecule type" value="Genomic_DNA"/>
</dbReference>
<sequence length="865" mass="96967">MSDDEGGLQTAQDWSFHDAPSPAESLKSETEVDERMPGADAAAPSQPIQKRRRVTRACDECRRKKIKCDGKQPCTHCSVYSYDCTYDKPSNRRRNPAPQYIEALENRLQRAEMLLRKFMPDVDLADPNLDPSIQQEFHNREQARLQAARNRAPQAPDTDSSDAHILSMIDSIGQLDIDEKGGWDFRGTSSGTVFLRRMREHFRGMLGPFAKPPFLPRLDRMAGLLGGQSSFDSTPFTPVYNPPELPPKDVARKLCYYSLSCATCLVRIVHVPSFYEHFDAIYAKPLHNLDEDDTDFLSLFFAVLALGCMYNYLDETAAGTATYRLAIDQGVKYYKISKTLLRDMTECRSLASIQALLYMILFLQSTASPSTCYSILGIALRSALRIGLHRDLQHEKISDVEQQVRRRVFYVIRQLDIYVSSILGFPLLMSSEDIDQQYPIEVDDEYITQAGILQPPPGSPSIFQAFNAHTRLMEILGKIVKYVYPTKCVGPGTMRENNSPSAHSISYSRIKEIETDLHNCRVDELSYACAAAAISVSRNIIHIGLEIRKQRVLSGTYWFMLYTEFFSVLSLVFYAIENPEKPGSAEVLADAHAGRAMIAELSEKSLSAERVTQALRPLFDQLSEGFNADATQPWPMNLKKRTAPSGKGAQNVTGSVESMQRRSKEQPFPEAVFPGSMHDLMPMDLSSRATPDSTSTGESSYRQRQQAHQVEDTDHVHRLEALMFPSDDPFAYPNQPMTELGFSMKTDVPLMTMPPQVTDSNFFFPTSLEDFGTDSFLGQPPPYMMQQQQNPLAMSFSGSIRSNNNNNNHNNHNNNNNHRSSNNNNNSSSSSNINSNNSNSSSNLREEADSPSTGECARSDSKNSG</sequence>
<dbReference type="Proteomes" id="UP000053831">
    <property type="component" value="Unassembled WGS sequence"/>
</dbReference>
<feature type="region of interest" description="Disordered" evidence="8">
    <location>
        <begin position="680"/>
        <end position="710"/>
    </location>
</feature>
<dbReference type="InterPro" id="IPR036864">
    <property type="entry name" value="Zn2-C6_fun-type_DNA-bd_sf"/>
</dbReference>
<feature type="region of interest" description="Disordered" evidence="8">
    <location>
        <begin position="796"/>
        <end position="865"/>
    </location>
</feature>
<dbReference type="Pfam" id="PF00172">
    <property type="entry name" value="Zn_clus"/>
    <property type="match status" value="1"/>
</dbReference>
<keyword evidence="3" id="KW-0862">Zinc</keyword>
<reference evidence="10 11" key="1">
    <citation type="submission" date="2015-07" db="EMBL/GenBank/DDBJ databases">
        <title>The genome of the fungus Escovopsis weberi, a specialized disease agent of ant agriculture.</title>
        <authorList>
            <person name="de Man T.J."/>
            <person name="Stajich J.E."/>
            <person name="Kubicek C.P."/>
            <person name="Chenthamara K."/>
            <person name="Atanasova L."/>
            <person name="Druzhinina I.S."/>
            <person name="Birnbaum S."/>
            <person name="Barribeau S.M."/>
            <person name="Teiling C."/>
            <person name="Suen G."/>
            <person name="Currie C."/>
            <person name="Gerardo N.M."/>
        </authorList>
    </citation>
    <scope>NUCLEOTIDE SEQUENCE [LARGE SCALE GENOMIC DNA]</scope>
</reference>
<dbReference type="InterPro" id="IPR007219">
    <property type="entry name" value="XnlR_reg_dom"/>
</dbReference>
<evidence type="ECO:0000313" key="11">
    <source>
        <dbReference type="Proteomes" id="UP000053831"/>
    </source>
</evidence>
<dbReference type="InterPro" id="IPR001138">
    <property type="entry name" value="Zn2Cys6_DnaBD"/>
</dbReference>
<dbReference type="GO" id="GO:0006351">
    <property type="term" value="P:DNA-templated transcription"/>
    <property type="evidence" value="ECO:0007669"/>
    <property type="project" value="InterPro"/>
</dbReference>
<feature type="compositionally biased region" description="Polar residues" evidence="8">
    <location>
        <begin position="648"/>
        <end position="658"/>
    </location>
</feature>
<proteinExistence type="predicted"/>
<evidence type="ECO:0000259" key="9">
    <source>
        <dbReference type="PROSITE" id="PS50048"/>
    </source>
</evidence>
<evidence type="ECO:0000256" key="2">
    <source>
        <dbReference type="ARBA" id="ARBA00022723"/>
    </source>
</evidence>
<dbReference type="PROSITE" id="PS50048">
    <property type="entry name" value="ZN2_CY6_FUNGAL_2"/>
    <property type="match status" value="1"/>
</dbReference>
<keyword evidence="11" id="KW-1185">Reference proteome</keyword>
<dbReference type="PANTHER" id="PTHR47540">
    <property type="entry name" value="THIAMINE REPRESSIBLE GENES REGULATORY PROTEIN THI5"/>
    <property type="match status" value="1"/>
</dbReference>
<keyword evidence="6" id="KW-0804">Transcription</keyword>
<dbReference type="Gene3D" id="4.10.240.10">
    <property type="entry name" value="Zn(2)-C6 fungal-type DNA-binding domain"/>
    <property type="match status" value="1"/>
</dbReference>
<dbReference type="GO" id="GO:0000981">
    <property type="term" value="F:DNA-binding transcription factor activity, RNA polymerase II-specific"/>
    <property type="evidence" value="ECO:0007669"/>
    <property type="project" value="InterPro"/>
</dbReference>
<protein>
    <submittedName>
        <fullName evidence="10">Activator of stress protein 1</fullName>
    </submittedName>
</protein>
<dbReference type="SMART" id="SM00906">
    <property type="entry name" value="Fungal_trans"/>
    <property type="match status" value="1"/>
</dbReference>
<keyword evidence="4" id="KW-0805">Transcription regulation</keyword>
<evidence type="ECO:0000313" key="10">
    <source>
        <dbReference type="EMBL" id="KOS16948.1"/>
    </source>
</evidence>
<dbReference type="STRING" id="150374.A0A0M8MRJ8"/>
<evidence type="ECO:0000256" key="3">
    <source>
        <dbReference type="ARBA" id="ARBA00022833"/>
    </source>
</evidence>
<feature type="region of interest" description="Disordered" evidence="8">
    <location>
        <begin position="630"/>
        <end position="666"/>
    </location>
</feature>
<dbReference type="GO" id="GO:0045944">
    <property type="term" value="P:positive regulation of transcription by RNA polymerase II"/>
    <property type="evidence" value="ECO:0007669"/>
    <property type="project" value="TreeGrafter"/>
</dbReference>
<feature type="domain" description="Zn(2)-C6 fungal-type" evidence="9">
    <location>
        <begin position="57"/>
        <end position="86"/>
    </location>
</feature>